<reference evidence="1 2" key="1">
    <citation type="journal article" date="2016" name="Nat. Commun.">
        <title>Thousands of microbial genomes shed light on interconnected biogeochemical processes in an aquifer system.</title>
        <authorList>
            <person name="Anantharaman K."/>
            <person name="Brown C.T."/>
            <person name="Hug L.A."/>
            <person name="Sharon I."/>
            <person name="Castelle C.J."/>
            <person name="Probst A.J."/>
            <person name="Thomas B.C."/>
            <person name="Singh A."/>
            <person name="Wilkins M.J."/>
            <person name="Karaoz U."/>
            <person name="Brodie E.L."/>
            <person name="Williams K.H."/>
            <person name="Hubbard S.S."/>
            <person name="Banfield J.F."/>
        </authorList>
    </citation>
    <scope>NUCLEOTIDE SEQUENCE [LARGE SCALE GENOMIC DNA]</scope>
</reference>
<dbReference type="NCBIfam" id="TIGR01549">
    <property type="entry name" value="HAD-SF-IA-v1"/>
    <property type="match status" value="1"/>
</dbReference>
<dbReference type="Pfam" id="PF00702">
    <property type="entry name" value="Hydrolase"/>
    <property type="match status" value="1"/>
</dbReference>
<accession>A0A1F8BDH8</accession>
<proteinExistence type="predicted"/>
<evidence type="ECO:0000313" key="1">
    <source>
        <dbReference type="EMBL" id="OGM62111.1"/>
    </source>
</evidence>
<protein>
    <recommendedName>
        <fullName evidence="3">FCP1 homology domain-containing protein</fullName>
    </recommendedName>
</protein>
<comment type="caution">
    <text evidence="1">The sequence shown here is derived from an EMBL/GenBank/DDBJ whole genome shotgun (WGS) entry which is preliminary data.</text>
</comment>
<dbReference type="SFLD" id="SFLDS00003">
    <property type="entry name" value="Haloacid_Dehalogenase"/>
    <property type="match status" value="1"/>
</dbReference>
<sequence>MIKVITFDLDGVYFPNGKANFISALGKLGISEDEVKRVFLKSPQMNQQYKNGKMTDEKYWSWAVKEWRLDKPWQEIVKLMIDGYDVNESVVATVKSLREKGYKTAICSNNFPARVNGLQEKFGFLNNFDIAVFSYEVGVNKPDRKIFETLAKKSQVEPSSIVFADDNPDNLIGAKEVGITTFLYEGFDKYLEQLKSVGIDV</sequence>
<dbReference type="PRINTS" id="PR00413">
    <property type="entry name" value="HADHALOGNASE"/>
</dbReference>
<dbReference type="InterPro" id="IPR023214">
    <property type="entry name" value="HAD_sf"/>
</dbReference>
<dbReference type="InterPro" id="IPR036412">
    <property type="entry name" value="HAD-like_sf"/>
</dbReference>
<organism evidence="1 2">
    <name type="scientific">Candidatus Woesebacteria bacterium RIFCSPLOWO2_01_FULL_39_21</name>
    <dbReference type="NCBI Taxonomy" id="1802519"/>
    <lineage>
        <taxon>Bacteria</taxon>
        <taxon>Candidatus Woeseibacteriota</taxon>
    </lineage>
</organism>
<evidence type="ECO:0008006" key="3">
    <source>
        <dbReference type="Google" id="ProtNLM"/>
    </source>
</evidence>
<dbReference type="EMBL" id="MGHF01000029">
    <property type="protein sequence ID" value="OGM62111.1"/>
    <property type="molecule type" value="Genomic_DNA"/>
</dbReference>
<dbReference type="PANTHER" id="PTHR43611:SF3">
    <property type="entry name" value="FLAVIN MONONUCLEOTIDE HYDROLASE 1, CHLOROPLATIC"/>
    <property type="match status" value="1"/>
</dbReference>
<dbReference type="InterPro" id="IPR006439">
    <property type="entry name" value="HAD-SF_hydro_IA"/>
</dbReference>
<dbReference type="Proteomes" id="UP000177082">
    <property type="component" value="Unassembled WGS sequence"/>
</dbReference>
<name>A0A1F8BDH8_9BACT</name>
<dbReference type="CDD" id="cd02603">
    <property type="entry name" value="HAD_sEH-N_like"/>
    <property type="match status" value="1"/>
</dbReference>
<dbReference type="Gene3D" id="3.40.50.1000">
    <property type="entry name" value="HAD superfamily/HAD-like"/>
    <property type="match status" value="1"/>
</dbReference>
<evidence type="ECO:0000313" key="2">
    <source>
        <dbReference type="Proteomes" id="UP000177082"/>
    </source>
</evidence>
<dbReference type="NCBIfam" id="TIGR01509">
    <property type="entry name" value="HAD-SF-IA-v3"/>
    <property type="match status" value="1"/>
</dbReference>
<dbReference type="SFLD" id="SFLDG01129">
    <property type="entry name" value="C1.5:_HAD__Beta-PGM__Phosphata"/>
    <property type="match status" value="1"/>
</dbReference>
<dbReference type="PANTHER" id="PTHR43611">
    <property type="entry name" value="ALPHA-D-GLUCOSE 1-PHOSPHATE PHOSPHATASE"/>
    <property type="match status" value="1"/>
</dbReference>
<dbReference type="STRING" id="1802519.A2961_05050"/>
<gene>
    <name evidence="1" type="ORF">A2961_05050</name>
</gene>
<dbReference type="SUPFAM" id="SSF56784">
    <property type="entry name" value="HAD-like"/>
    <property type="match status" value="1"/>
</dbReference>
<dbReference type="AlphaFoldDB" id="A0A1F8BDH8"/>